<sequence length="198" mass="21594">MPTNCYATDQELADKLGLDSDKKTRYQAQIDSAIETASRIIDTRTQTFFFIKTLTTEAIDVNGYSINELEISPACRSIIASAPIITVTALLESGVALSEKTVFAGTGDYFLKKSLGQIVKANGGRWSTGDLAISLSGTIGYAEVPKDIHEVALTFASVLTRLDNNVVVDQDGNSEGILQSILPEWPFELLDKYRRPVI</sequence>
<dbReference type="AlphaFoldDB" id="A0A0F9SN27"/>
<evidence type="ECO:0000313" key="1">
    <source>
        <dbReference type="EMBL" id="KKN68374.1"/>
    </source>
</evidence>
<dbReference type="EMBL" id="LAZR01000451">
    <property type="protein sequence ID" value="KKN68374.1"/>
    <property type="molecule type" value="Genomic_DNA"/>
</dbReference>
<name>A0A0F9SN27_9ZZZZ</name>
<reference evidence="1" key="1">
    <citation type="journal article" date="2015" name="Nature">
        <title>Complex archaea that bridge the gap between prokaryotes and eukaryotes.</title>
        <authorList>
            <person name="Spang A."/>
            <person name="Saw J.H."/>
            <person name="Jorgensen S.L."/>
            <person name="Zaremba-Niedzwiedzka K."/>
            <person name="Martijn J."/>
            <person name="Lind A.E."/>
            <person name="van Eijk R."/>
            <person name="Schleper C."/>
            <person name="Guy L."/>
            <person name="Ettema T.J."/>
        </authorList>
    </citation>
    <scope>NUCLEOTIDE SEQUENCE</scope>
</reference>
<accession>A0A0F9SN27</accession>
<protein>
    <submittedName>
        <fullName evidence="1">Uncharacterized protein</fullName>
    </submittedName>
</protein>
<gene>
    <name evidence="1" type="ORF">LCGC14_0452500</name>
</gene>
<proteinExistence type="predicted"/>
<organism evidence="1">
    <name type="scientific">marine sediment metagenome</name>
    <dbReference type="NCBI Taxonomy" id="412755"/>
    <lineage>
        <taxon>unclassified sequences</taxon>
        <taxon>metagenomes</taxon>
        <taxon>ecological metagenomes</taxon>
    </lineage>
</organism>
<comment type="caution">
    <text evidence="1">The sequence shown here is derived from an EMBL/GenBank/DDBJ whole genome shotgun (WGS) entry which is preliminary data.</text>
</comment>